<dbReference type="EMBL" id="JAFBFI010000015">
    <property type="protein sequence ID" value="MBM7693798.1"/>
    <property type="molecule type" value="Genomic_DNA"/>
</dbReference>
<comment type="caution">
    <text evidence="2">The sequence shown here is derived from an EMBL/GenBank/DDBJ whole genome shotgun (WGS) entry which is preliminary data.</text>
</comment>
<sequence length="56" mass="6368">MQPKSQFEMQKKVTGVKEKQSFSELKNPNTLAHILAAACLVFYMSYPFSSIKGRTK</sequence>
<keyword evidence="1" id="KW-1133">Transmembrane helix</keyword>
<organism evidence="2 3">
    <name type="scientific">Peribacillus deserti</name>
    <dbReference type="NCBI Taxonomy" id="673318"/>
    <lineage>
        <taxon>Bacteria</taxon>
        <taxon>Bacillati</taxon>
        <taxon>Bacillota</taxon>
        <taxon>Bacilli</taxon>
        <taxon>Bacillales</taxon>
        <taxon>Bacillaceae</taxon>
        <taxon>Peribacillus</taxon>
    </lineage>
</organism>
<feature type="transmembrane region" description="Helical" evidence="1">
    <location>
        <begin position="30"/>
        <end position="48"/>
    </location>
</feature>
<evidence type="ECO:0000313" key="2">
    <source>
        <dbReference type="EMBL" id="MBM7693798.1"/>
    </source>
</evidence>
<evidence type="ECO:0000256" key="1">
    <source>
        <dbReference type="SAM" id="Phobius"/>
    </source>
</evidence>
<accession>A0ABS2QKU6</accession>
<dbReference type="Proteomes" id="UP000823486">
    <property type="component" value="Unassembled WGS sequence"/>
</dbReference>
<protein>
    <submittedName>
        <fullName evidence="2">Uncharacterized membrane protein (DUF485 family)</fullName>
    </submittedName>
</protein>
<keyword evidence="3" id="KW-1185">Reference proteome</keyword>
<evidence type="ECO:0000313" key="3">
    <source>
        <dbReference type="Proteomes" id="UP000823486"/>
    </source>
</evidence>
<keyword evidence="1" id="KW-0472">Membrane</keyword>
<proteinExistence type="predicted"/>
<reference evidence="2 3" key="1">
    <citation type="submission" date="2021-01" db="EMBL/GenBank/DDBJ databases">
        <title>Genomic Encyclopedia of Type Strains, Phase IV (KMG-IV): sequencing the most valuable type-strain genomes for metagenomic binning, comparative biology and taxonomic classification.</title>
        <authorList>
            <person name="Goeker M."/>
        </authorList>
    </citation>
    <scope>NUCLEOTIDE SEQUENCE [LARGE SCALE GENOMIC DNA]</scope>
    <source>
        <strain evidence="2 3">DSM 105482</strain>
    </source>
</reference>
<keyword evidence="1" id="KW-0812">Transmembrane</keyword>
<dbReference type="RefSeq" id="WP_204544770.1">
    <property type="nucleotide sequence ID" value="NZ_JAFBFI010000015.1"/>
</dbReference>
<gene>
    <name evidence="2" type="ORF">JOC77_003242</name>
</gene>
<name>A0ABS2QKU6_9BACI</name>